<comment type="caution">
    <text evidence="3">The sequence shown here is derived from an EMBL/GenBank/DDBJ whole genome shotgun (WGS) entry which is preliminary data.</text>
</comment>
<evidence type="ECO:0000256" key="1">
    <source>
        <dbReference type="ARBA" id="ARBA00022679"/>
    </source>
</evidence>
<dbReference type="EMBL" id="JADGIZ020000044">
    <property type="protein sequence ID" value="KAL2913600.1"/>
    <property type="molecule type" value="Genomic_DNA"/>
</dbReference>
<evidence type="ECO:0000259" key="2">
    <source>
        <dbReference type="Pfam" id="PF01648"/>
    </source>
</evidence>
<keyword evidence="1" id="KW-0808">Transferase</keyword>
<dbReference type="Gene3D" id="3.90.470.20">
    <property type="entry name" value="4'-phosphopantetheinyl transferase domain"/>
    <property type="match status" value="1"/>
</dbReference>
<dbReference type="SUPFAM" id="SSF56214">
    <property type="entry name" value="4'-phosphopantetheinyl transferase"/>
    <property type="match status" value="2"/>
</dbReference>
<dbReference type="HAMAP" id="MF_00101">
    <property type="entry name" value="AcpS"/>
    <property type="match status" value="1"/>
</dbReference>
<dbReference type="InterPro" id="IPR002582">
    <property type="entry name" value="ACPS"/>
</dbReference>
<evidence type="ECO:0000313" key="4">
    <source>
        <dbReference type="Proteomes" id="UP001527925"/>
    </source>
</evidence>
<evidence type="ECO:0000313" key="3">
    <source>
        <dbReference type="EMBL" id="KAL2913600.1"/>
    </source>
</evidence>
<proteinExistence type="inferred from homology"/>
<protein>
    <recommendedName>
        <fullName evidence="2">4'-phosphopantetheinyl transferase domain-containing protein</fullName>
    </recommendedName>
</protein>
<sequence>MPVVGVGVDIVQAARIGRLLQRQSPLRFARRMLAPREVEMLMAAFEQHAESLHQPLALGRAAGSALPARPAAARGDAERLMESAAPWERRLVDYLGTRWAIKEAAFKAMYPRMHLDWHQVVVAKSAGKPFLEIAGADGVRGHVSVSHDAGLVVAMVVLEELRE</sequence>
<feature type="domain" description="4'-phosphopantetheinyl transferase" evidence="2">
    <location>
        <begin position="88"/>
        <end position="137"/>
    </location>
</feature>
<reference evidence="3 4" key="1">
    <citation type="submission" date="2023-09" db="EMBL/GenBank/DDBJ databases">
        <title>Pangenome analysis of Batrachochytrium dendrobatidis and related Chytrids.</title>
        <authorList>
            <person name="Yacoub M.N."/>
            <person name="Stajich J.E."/>
            <person name="James T.Y."/>
        </authorList>
    </citation>
    <scope>NUCLEOTIDE SEQUENCE [LARGE SCALE GENOMIC DNA]</scope>
    <source>
        <strain evidence="3 4">JEL0888</strain>
    </source>
</reference>
<keyword evidence="4" id="KW-1185">Reference proteome</keyword>
<organism evidence="3 4">
    <name type="scientific">Polyrhizophydium stewartii</name>
    <dbReference type="NCBI Taxonomy" id="2732419"/>
    <lineage>
        <taxon>Eukaryota</taxon>
        <taxon>Fungi</taxon>
        <taxon>Fungi incertae sedis</taxon>
        <taxon>Chytridiomycota</taxon>
        <taxon>Chytridiomycota incertae sedis</taxon>
        <taxon>Chytridiomycetes</taxon>
        <taxon>Rhizophydiales</taxon>
        <taxon>Rhizophydiales incertae sedis</taxon>
        <taxon>Polyrhizophydium</taxon>
    </lineage>
</organism>
<dbReference type="InterPro" id="IPR037143">
    <property type="entry name" value="4-PPantetheinyl_Trfase_dom_sf"/>
</dbReference>
<gene>
    <name evidence="3" type="ORF">HK105_206902</name>
</gene>
<dbReference type="InterPro" id="IPR008278">
    <property type="entry name" value="4-PPantetheinyl_Trfase_dom"/>
</dbReference>
<dbReference type="Proteomes" id="UP001527925">
    <property type="component" value="Unassembled WGS sequence"/>
</dbReference>
<name>A0ABR4N277_9FUNG</name>
<accession>A0ABR4N277</accession>
<dbReference type="Pfam" id="PF01648">
    <property type="entry name" value="ACPS"/>
    <property type="match status" value="1"/>
</dbReference>